<dbReference type="CDD" id="cd17895">
    <property type="entry name" value="AGPR_1_N"/>
    <property type="match status" value="1"/>
</dbReference>
<dbReference type="GO" id="GO:0005737">
    <property type="term" value="C:cytoplasm"/>
    <property type="evidence" value="ECO:0007669"/>
    <property type="project" value="UniProtKB-SubCell"/>
</dbReference>
<dbReference type="STRING" id="572036.SAMN05661099_2262"/>
<dbReference type="InterPro" id="IPR000706">
    <property type="entry name" value="AGPR_type-1"/>
</dbReference>
<dbReference type="Gene3D" id="3.30.360.10">
    <property type="entry name" value="Dihydrodipicolinate Reductase, domain 2"/>
    <property type="match status" value="1"/>
</dbReference>
<comment type="catalytic activity">
    <reaction evidence="5">
        <text>N-acetyl-L-glutamate 5-semialdehyde + phosphate + NADP(+) = N-acetyl-L-glutamyl 5-phosphate + NADPH + H(+)</text>
        <dbReference type="Rhea" id="RHEA:21588"/>
        <dbReference type="ChEBI" id="CHEBI:15378"/>
        <dbReference type="ChEBI" id="CHEBI:29123"/>
        <dbReference type="ChEBI" id="CHEBI:43474"/>
        <dbReference type="ChEBI" id="CHEBI:57783"/>
        <dbReference type="ChEBI" id="CHEBI:57936"/>
        <dbReference type="ChEBI" id="CHEBI:58349"/>
        <dbReference type="EC" id="1.2.1.38"/>
    </reaction>
</comment>
<evidence type="ECO:0000256" key="4">
    <source>
        <dbReference type="ARBA" id="ARBA00023002"/>
    </source>
</evidence>
<dbReference type="EMBL" id="FUYR01000002">
    <property type="protein sequence ID" value="SKB68813.1"/>
    <property type="molecule type" value="Genomic_DNA"/>
</dbReference>
<comment type="similarity">
    <text evidence="5">Belongs to the NAGSA dehydrogenase family. Type 1 subfamily.</text>
</comment>
<organism evidence="8 9">
    <name type="scientific">Daejeonella lutea</name>
    <dbReference type="NCBI Taxonomy" id="572036"/>
    <lineage>
        <taxon>Bacteria</taxon>
        <taxon>Pseudomonadati</taxon>
        <taxon>Bacteroidota</taxon>
        <taxon>Sphingobacteriia</taxon>
        <taxon>Sphingobacteriales</taxon>
        <taxon>Sphingobacteriaceae</taxon>
        <taxon>Daejeonella</taxon>
    </lineage>
</organism>
<feature type="domain" description="Semialdehyde dehydrogenase NAD-binding" evidence="7">
    <location>
        <begin position="7"/>
        <end position="131"/>
    </location>
</feature>
<keyword evidence="4 5" id="KW-0560">Oxidoreductase</keyword>
<dbReference type="SUPFAM" id="SSF51735">
    <property type="entry name" value="NAD(P)-binding Rossmann-fold domains"/>
    <property type="match status" value="1"/>
</dbReference>
<dbReference type="RefSeq" id="WP_079702779.1">
    <property type="nucleotide sequence ID" value="NZ_FUYR01000002.1"/>
</dbReference>
<keyword evidence="9" id="KW-1185">Reference proteome</keyword>
<evidence type="ECO:0000256" key="5">
    <source>
        <dbReference type="HAMAP-Rule" id="MF_00150"/>
    </source>
</evidence>
<dbReference type="GO" id="GO:0003942">
    <property type="term" value="F:N-acetyl-gamma-glutamyl-phosphate reductase activity"/>
    <property type="evidence" value="ECO:0007669"/>
    <property type="project" value="UniProtKB-UniRule"/>
</dbReference>
<dbReference type="Pfam" id="PF22698">
    <property type="entry name" value="Semialdhyde_dhC_1"/>
    <property type="match status" value="1"/>
</dbReference>
<dbReference type="Proteomes" id="UP000189981">
    <property type="component" value="Unassembled WGS sequence"/>
</dbReference>
<evidence type="ECO:0000256" key="3">
    <source>
        <dbReference type="ARBA" id="ARBA00022857"/>
    </source>
</evidence>
<dbReference type="GO" id="GO:0051287">
    <property type="term" value="F:NAD binding"/>
    <property type="evidence" value="ECO:0007669"/>
    <property type="project" value="InterPro"/>
</dbReference>
<evidence type="ECO:0000313" key="9">
    <source>
        <dbReference type="Proteomes" id="UP000189981"/>
    </source>
</evidence>
<dbReference type="PANTHER" id="PTHR32338">
    <property type="entry name" value="N-ACETYL-GAMMA-GLUTAMYL-PHOSPHATE REDUCTASE, CHLOROPLASTIC-RELATED-RELATED"/>
    <property type="match status" value="1"/>
</dbReference>
<dbReference type="NCBIfam" id="TIGR01850">
    <property type="entry name" value="argC"/>
    <property type="match status" value="1"/>
</dbReference>
<dbReference type="EC" id="1.2.1.38" evidence="5"/>
<dbReference type="SUPFAM" id="SSF55347">
    <property type="entry name" value="Glyceraldehyde-3-phosphate dehydrogenase-like, C-terminal domain"/>
    <property type="match status" value="1"/>
</dbReference>
<dbReference type="HAMAP" id="MF_00150">
    <property type="entry name" value="ArgC_type1"/>
    <property type="match status" value="1"/>
</dbReference>
<keyword evidence="3 5" id="KW-0521">NADP</keyword>
<keyword evidence="5" id="KW-0963">Cytoplasm</keyword>
<dbReference type="AlphaFoldDB" id="A0A1T5DBA8"/>
<comment type="pathway">
    <text evidence="5">Amino-acid biosynthesis; L-arginine biosynthesis; N(2)-acetyl-L-ornithine from L-glutamate: step 3/4.</text>
</comment>
<sequence>MASAKIKVGIAGGAGYTGGELLRILVNHPEVEILSVHSNSNAGNPIFDIHTDLFGDTDLEFTDTLSPEIDVLFLCVGHGDAKKFLDANPINPGIKIIDLSQDFRLNKNAQYASRKFIYGLPELNREKIKTASNIANPGCFATTIEIGLLPLAAKGLLNSEVHINATTGSTGAGQSLAVTSHFTWRNNNLSIYKAFEHQHLNEIGETLTALQHSFNQTINFIPQRGDFTRGILAAIYLESDLTLEEVTKIYEDFYAGHPFTHVSKKNIDLKQVVNTNKALVHLEKHGSKLFIISMIDNLLKGASGHAVQNMNLMFGIDETVGLKLKAAAF</sequence>
<keyword evidence="1 5" id="KW-0055">Arginine biosynthesis</keyword>
<dbReference type="InterPro" id="IPR000534">
    <property type="entry name" value="Semialdehyde_DH_NAD-bd"/>
</dbReference>
<dbReference type="SMART" id="SM00859">
    <property type="entry name" value="Semialdhyde_dh"/>
    <property type="match status" value="1"/>
</dbReference>
<accession>A0A1T5DBA8</accession>
<dbReference type="GO" id="GO:0070401">
    <property type="term" value="F:NADP+ binding"/>
    <property type="evidence" value="ECO:0007669"/>
    <property type="project" value="InterPro"/>
</dbReference>
<dbReference type="UniPathway" id="UPA00068">
    <property type="reaction ID" value="UER00108"/>
</dbReference>
<dbReference type="PROSITE" id="PS01224">
    <property type="entry name" value="ARGC"/>
    <property type="match status" value="1"/>
</dbReference>
<name>A0A1T5DBA8_9SPHI</name>
<evidence type="ECO:0000313" key="8">
    <source>
        <dbReference type="EMBL" id="SKB68813.1"/>
    </source>
</evidence>
<dbReference type="CDD" id="cd23934">
    <property type="entry name" value="AGPR_1_C"/>
    <property type="match status" value="1"/>
</dbReference>
<dbReference type="GO" id="GO:0006526">
    <property type="term" value="P:L-arginine biosynthetic process"/>
    <property type="evidence" value="ECO:0007669"/>
    <property type="project" value="UniProtKB-UniRule"/>
</dbReference>
<evidence type="ECO:0000259" key="7">
    <source>
        <dbReference type="SMART" id="SM00859"/>
    </source>
</evidence>
<protein>
    <recommendedName>
        <fullName evidence="5">N-acetyl-gamma-glutamyl-phosphate reductase</fullName>
        <shortName evidence="5">AGPR</shortName>
        <ecNumber evidence="5">1.2.1.38</ecNumber>
    </recommendedName>
    <alternativeName>
        <fullName evidence="5">N-acetyl-glutamate semialdehyde dehydrogenase</fullName>
        <shortName evidence="5">NAGSA dehydrogenase</shortName>
    </alternativeName>
</protein>
<dbReference type="InterPro" id="IPR023013">
    <property type="entry name" value="AGPR_AS"/>
</dbReference>
<proteinExistence type="inferred from homology"/>
<dbReference type="InterPro" id="IPR036291">
    <property type="entry name" value="NAD(P)-bd_dom_sf"/>
</dbReference>
<evidence type="ECO:0000256" key="2">
    <source>
        <dbReference type="ARBA" id="ARBA00022605"/>
    </source>
</evidence>
<dbReference type="Pfam" id="PF01118">
    <property type="entry name" value="Semialdhyde_dh"/>
    <property type="match status" value="1"/>
</dbReference>
<comment type="subcellular location">
    <subcellularLocation>
        <location evidence="5">Cytoplasm</location>
    </subcellularLocation>
</comment>
<dbReference type="InterPro" id="IPR050085">
    <property type="entry name" value="AGPR"/>
</dbReference>
<dbReference type="InterPro" id="IPR058924">
    <property type="entry name" value="AGPR_dimerisation_dom"/>
</dbReference>
<dbReference type="OrthoDB" id="9801289at2"/>
<dbReference type="PANTHER" id="PTHR32338:SF10">
    <property type="entry name" value="N-ACETYL-GAMMA-GLUTAMYL-PHOSPHATE REDUCTASE, CHLOROPLASTIC-RELATED"/>
    <property type="match status" value="1"/>
</dbReference>
<evidence type="ECO:0000256" key="6">
    <source>
        <dbReference type="PROSITE-ProRule" id="PRU10010"/>
    </source>
</evidence>
<gene>
    <name evidence="5" type="primary">argC</name>
    <name evidence="8" type="ORF">SAMN05661099_2262</name>
</gene>
<feature type="active site" evidence="5 6">
    <location>
        <position position="139"/>
    </location>
</feature>
<keyword evidence="2 5" id="KW-0028">Amino-acid biosynthesis</keyword>
<reference evidence="9" key="1">
    <citation type="submission" date="2017-02" db="EMBL/GenBank/DDBJ databases">
        <authorList>
            <person name="Varghese N."/>
            <person name="Submissions S."/>
        </authorList>
    </citation>
    <scope>NUCLEOTIDE SEQUENCE [LARGE SCALE GENOMIC DNA]</scope>
    <source>
        <strain evidence="9">DSM 22385</strain>
    </source>
</reference>
<evidence type="ECO:0000256" key="1">
    <source>
        <dbReference type="ARBA" id="ARBA00022571"/>
    </source>
</evidence>
<dbReference type="Gene3D" id="3.40.50.720">
    <property type="entry name" value="NAD(P)-binding Rossmann-like Domain"/>
    <property type="match status" value="1"/>
</dbReference>
<comment type="function">
    <text evidence="5">Catalyzes the NADPH-dependent reduction of N-acetyl-5-glutamyl phosphate to yield N-acetyl-L-glutamate 5-semialdehyde.</text>
</comment>